<comment type="caution">
    <text evidence="2">The sequence shown here is derived from an EMBL/GenBank/DDBJ whole genome shotgun (WGS) entry which is preliminary data.</text>
</comment>
<evidence type="ECO:0000256" key="1">
    <source>
        <dbReference type="SAM" id="MobiDB-lite"/>
    </source>
</evidence>
<accession>W5IHI4</accession>
<evidence type="ECO:0000313" key="2">
    <source>
        <dbReference type="EMBL" id="EFG26319.1"/>
    </source>
</evidence>
<evidence type="ECO:0000313" key="3">
    <source>
        <dbReference type="Proteomes" id="UP000005777"/>
    </source>
</evidence>
<dbReference type="Proteomes" id="UP000005777">
    <property type="component" value="Unassembled WGS sequence"/>
</dbReference>
<sequence>MPLDRLYCLTASLAKVTDMSAHDDASANDSPDRDKDPDDLSEEEIDAALEDMETDLDDFDSQLQGILGNKAKMAVIITQLRSARFLAALCSLTDISAICLDSDRGACAILRNRDGDGPEHAAKDLTSSVRGLGVILAVNRADKVETHLWIGGQEGTAYAPPVILSSAPLFVEDLLTGSLSIKDLQDQGTPLEDSDSISQVQAYEIIGENLK</sequence>
<feature type="region of interest" description="Disordered" evidence="1">
    <location>
        <begin position="19"/>
        <end position="40"/>
    </location>
</feature>
<organism evidence="2 3">
    <name type="scientific">Scardovia inopinata F0304</name>
    <dbReference type="NCBI Taxonomy" id="641146"/>
    <lineage>
        <taxon>Bacteria</taxon>
        <taxon>Bacillati</taxon>
        <taxon>Actinomycetota</taxon>
        <taxon>Actinomycetes</taxon>
        <taxon>Bifidobacteriales</taxon>
        <taxon>Bifidobacteriaceae</taxon>
        <taxon>Scardovia</taxon>
    </lineage>
</organism>
<feature type="compositionally biased region" description="Basic and acidic residues" evidence="1">
    <location>
        <begin position="20"/>
        <end position="38"/>
    </location>
</feature>
<dbReference type="AlphaFoldDB" id="W5IHI4"/>
<dbReference type="HOGENOM" id="CLU_093114_0_0_11"/>
<dbReference type="eggNOG" id="ENOG5033E2Y">
    <property type="taxonomic scope" value="Bacteria"/>
</dbReference>
<keyword evidence="3" id="KW-1185">Reference proteome</keyword>
<gene>
    <name evidence="2" type="ORF">HMPREF9020_01404</name>
</gene>
<proteinExistence type="predicted"/>
<reference evidence="2 3" key="1">
    <citation type="submission" date="2012-01" db="EMBL/GenBank/DDBJ databases">
        <title>The Genome Sequence of Scardovia inopinata F0304.</title>
        <authorList>
            <consortium name="The Broad Institute Genome Sequencing Platform"/>
            <person name="Earl A."/>
            <person name="Ward D."/>
            <person name="Feldgarden M."/>
            <person name="Gevers D."/>
            <person name="Izard J."/>
            <person name="Baranova O.V."/>
            <person name="Blanton J.M."/>
            <person name="Tanner A.C."/>
            <person name="Dewhirst F.E."/>
            <person name="Young S.K."/>
            <person name="Zeng Q."/>
            <person name="Gargeya S."/>
            <person name="Fitzgerald M."/>
            <person name="Haas B."/>
            <person name="Abouelleil A."/>
            <person name="Alvarado L."/>
            <person name="Arachchi H.M."/>
            <person name="Berlin A."/>
            <person name="Chapman S.B."/>
            <person name="Gearin G."/>
            <person name="Goldberg J."/>
            <person name="Griggs A."/>
            <person name="Gujja S."/>
            <person name="Hansen M."/>
            <person name="Heiman D."/>
            <person name="Howarth C."/>
            <person name="Larimer J."/>
            <person name="Lui A."/>
            <person name="MacDonald P.J."/>
            <person name="McCowen C."/>
            <person name="Montmayeur A."/>
            <person name="Murphy C."/>
            <person name="Neiman D."/>
            <person name="Pearson M."/>
            <person name="Priest M."/>
            <person name="Roberts A."/>
            <person name="Saif S."/>
            <person name="Shea T."/>
            <person name="Sisk P."/>
            <person name="Stolte C."/>
            <person name="Sykes S."/>
            <person name="Wortman J."/>
            <person name="Nusbaum C."/>
            <person name="Birren B."/>
        </authorList>
    </citation>
    <scope>NUCLEOTIDE SEQUENCE [LARGE SCALE GENOMIC DNA]</scope>
    <source>
        <strain evidence="2 3">F0304</strain>
    </source>
</reference>
<dbReference type="EMBL" id="ADCX01000013">
    <property type="protein sequence ID" value="EFG26319.1"/>
    <property type="molecule type" value="Genomic_DNA"/>
</dbReference>
<name>W5IHI4_SCAIO</name>
<protein>
    <submittedName>
        <fullName evidence="2">Uncharacterized protein</fullName>
    </submittedName>
</protein>